<evidence type="ECO:0000256" key="2">
    <source>
        <dbReference type="ARBA" id="ARBA00022603"/>
    </source>
</evidence>
<dbReference type="SUPFAM" id="SSF81799">
    <property type="entry name" value="Putative methyltransferase TM0872, insert domain"/>
    <property type="match status" value="1"/>
</dbReference>
<evidence type="ECO:0000256" key="3">
    <source>
        <dbReference type="ARBA" id="ARBA00022679"/>
    </source>
</evidence>
<dbReference type="Gene3D" id="1.10.150.170">
    <property type="entry name" value="Putative methyltransferase TM0872, insert domain"/>
    <property type="match status" value="1"/>
</dbReference>
<organism evidence="5">
    <name type="scientific">gut metagenome</name>
    <dbReference type="NCBI Taxonomy" id="749906"/>
    <lineage>
        <taxon>unclassified sequences</taxon>
        <taxon>metagenomes</taxon>
        <taxon>organismal metagenomes</taxon>
    </lineage>
</organism>
<name>J9GDG5_9ZZZZ</name>
<dbReference type="AlphaFoldDB" id="J9GDG5"/>
<dbReference type="GO" id="GO:0071424">
    <property type="term" value="F:rRNA (cytosine-N4-)-methyltransferase activity"/>
    <property type="evidence" value="ECO:0007669"/>
    <property type="project" value="TreeGrafter"/>
</dbReference>
<dbReference type="InterPro" id="IPR023397">
    <property type="entry name" value="SAM-dep_MeTrfase_MraW_recog"/>
</dbReference>
<comment type="caution">
    <text evidence="5">The sequence shown here is derived from an EMBL/GenBank/DDBJ whole genome shotgun (WGS) entry which is preliminary data.</text>
</comment>
<reference evidence="5" key="1">
    <citation type="journal article" date="2012" name="PLoS ONE">
        <title>Gene sets for utilization of primary and secondary nutrition supplies in the distal gut of endangered iberian lynx.</title>
        <authorList>
            <person name="Alcaide M."/>
            <person name="Messina E."/>
            <person name="Richter M."/>
            <person name="Bargiela R."/>
            <person name="Peplies J."/>
            <person name="Huws S.A."/>
            <person name="Newbold C.J."/>
            <person name="Golyshin P.N."/>
            <person name="Simon M.A."/>
            <person name="Lopez G."/>
            <person name="Yakimov M.M."/>
            <person name="Ferrer M."/>
        </authorList>
    </citation>
    <scope>NUCLEOTIDE SEQUENCE</scope>
</reference>
<evidence type="ECO:0000256" key="4">
    <source>
        <dbReference type="ARBA" id="ARBA00022691"/>
    </source>
</evidence>
<gene>
    <name evidence="5" type="ORF">EVA_14474</name>
</gene>
<dbReference type="InterPro" id="IPR002903">
    <property type="entry name" value="RsmH"/>
</dbReference>
<protein>
    <submittedName>
        <fullName evidence="5">S-adenosyl-methyltransferase MraW</fullName>
    </submittedName>
</protein>
<dbReference type="SUPFAM" id="SSF53335">
    <property type="entry name" value="S-adenosyl-L-methionine-dependent methyltransferases"/>
    <property type="match status" value="1"/>
</dbReference>
<dbReference type="Gene3D" id="3.40.50.150">
    <property type="entry name" value="Vaccinia Virus protein VP39"/>
    <property type="match status" value="1"/>
</dbReference>
<dbReference type="EMBL" id="AMCI01004769">
    <property type="protein sequence ID" value="EJW97419.1"/>
    <property type="molecule type" value="Genomic_DNA"/>
</dbReference>
<keyword evidence="4" id="KW-0949">S-adenosyl-L-methionine</keyword>
<dbReference type="GO" id="GO:0070475">
    <property type="term" value="P:rRNA base methylation"/>
    <property type="evidence" value="ECO:0007669"/>
    <property type="project" value="TreeGrafter"/>
</dbReference>
<feature type="non-terminal residue" evidence="5">
    <location>
        <position position="1"/>
    </location>
</feature>
<dbReference type="PANTHER" id="PTHR11265:SF0">
    <property type="entry name" value="12S RRNA N4-METHYLCYTIDINE METHYLTRANSFERASE"/>
    <property type="match status" value="1"/>
</dbReference>
<keyword evidence="3 5" id="KW-0808">Transferase</keyword>
<sequence>TAADVVNEYDEARLSDIFYLYGELKVARKLAATIVKRRSEKRVETIADLLEIVKPFTGKDKEKKFLAQVFQALRIEVNDEMKALREMLNSALRVLKPGGRIVVITYHSLEDRLVKNFLRSGNFEGKSEQDFYGNLRSPFRLINNKVIAPTDEEIERNPRSRSAKLRIAEKI</sequence>
<dbReference type="InterPro" id="IPR029063">
    <property type="entry name" value="SAM-dependent_MTases_sf"/>
</dbReference>
<evidence type="ECO:0000256" key="1">
    <source>
        <dbReference type="ARBA" id="ARBA00010396"/>
    </source>
</evidence>
<dbReference type="NCBIfam" id="TIGR00006">
    <property type="entry name" value="16S rRNA (cytosine(1402)-N(4))-methyltransferase RsmH"/>
    <property type="match status" value="1"/>
</dbReference>
<comment type="similarity">
    <text evidence="1">Belongs to the methyltransferase superfamily. RsmH family.</text>
</comment>
<dbReference type="PANTHER" id="PTHR11265">
    <property type="entry name" value="S-ADENOSYL-METHYLTRANSFERASE MRAW"/>
    <property type="match status" value="1"/>
</dbReference>
<dbReference type="Pfam" id="PF01795">
    <property type="entry name" value="Methyltransf_5"/>
    <property type="match status" value="1"/>
</dbReference>
<keyword evidence="2 5" id="KW-0489">Methyltransferase</keyword>
<dbReference type="GO" id="GO:0005737">
    <property type="term" value="C:cytoplasm"/>
    <property type="evidence" value="ECO:0007669"/>
    <property type="project" value="TreeGrafter"/>
</dbReference>
<proteinExistence type="inferred from homology"/>
<accession>J9GDG5</accession>
<evidence type="ECO:0000313" key="5">
    <source>
        <dbReference type="EMBL" id="EJW97419.1"/>
    </source>
</evidence>